<evidence type="ECO:0000256" key="2">
    <source>
        <dbReference type="ARBA" id="ARBA00022630"/>
    </source>
</evidence>
<evidence type="ECO:0000313" key="6">
    <source>
        <dbReference type="EMBL" id="SPL70815.1"/>
    </source>
</evidence>
<dbReference type="InParanoid" id="A0A2U3MZK5"/>
<keyword evidence="6" id="KW-0503">Monooxygenase</keyword>
<comment type="similarity">
    <text evidence="1">Belongs to the FMO family.</text>
</comment>
<name>A0A2U3MZK5_9GAMM</name>
<dbReference type="InterPro" id="IPR036188">
    <property type="entry name" value="FAD/NAD-bd_sf"/>
</dbReference>
<dbReference type="Gene3D" id="3.50.50.60">
    <property type="entry name" value="FAD/NAD(P)-binding domain"/>
    <property type="match status" value="1"/>
</dbReference>
<keyword evidence="7" id="KW-1185">Reference proteome</keyword>
<keyword evidence="3" id="KW-0274">FAD</keyword>
<evidence type="ECO:0000256" key="4">
    <source>
        <dbReference type="ARBA" id="ARBA00022857"/>
    </source>
</evidence>
<dbReference type="GO" id="GO:0033776">
    <property type="term" value="F:phenylacetone monooxygenase activity"/>
    <property type="evidence" value="ECO:0007669"/>
    <property type="project" value="UniProtKB-EC"/>
</dbReference>
<keyword evidence="4" id="KW-0521">NADP</keyword>
<evidence type="ECO:0000256" key="5">
    <source>
        <dbReference type="ARBA" id="ARBA00023002"/>
    </source>
</evidence>
<dbReference type="OrthoDB" id="9790219at2"/>
<accession>A0A2U3MZK5</accession>
<dbReference type="InterPro" id="IPR000960">
    <property type="entry name" value="Flavin_mOase"/>
</dbReference>
<evidence type="ECO:0000256" key="1">
    <source>
        <dbReference type="ARBA" id="ARBA00009183"/>
    </source>
</evidence>
<dbReference type="GO" id="GO:0050660">
    <property type="term" value="F:flavin adenine dinucleotide binding"/>
    <property type="evidence" value="ECO:0007669"/>
    <property type="project" value="InterPro"/>
</dbReference>
<keyword evidence="5 6" id="KW-0560">Oxidoreductase</keyword>
<dbReference type="RefSeq" id="WP_121974267.1">
    <property type="nucleotide sequence ID" value="NZ_OOGT01000083.1"/>
</dbReference>
<reference evidence="7" key="1">
    <citation type="submission" date="2018-03" db="EMBL/GenBank/DDBJ databases">
        <authorList>
            <person name="Blom J."/>
        </authorList>
    </citation>
    <scope>NUCLEOTIDE SEQUENCE [LARGE SCALE GENOMIC DNA]</scope>
    <source>
        <strain evidence="7">KPC-SM-21</strain>
    </source>
</reference>
<keyword evidence="2" id="KW-0285">Flavoprotein</keyword>
<dbReference type="EC" id="1.14.13.92" evidence="6"/>
<dbReference type="PIRSF" id="PIRSF000332">
    <property type="entry name" value="FMO"/>
    <property type="match status" value="1"/>
</dbReference>
<dbReference type="GO" id="GO:0050661">
    <property type="term" value="F:NADP binding"/>
    <property type="evidence" value="ECO:0007669"/>
    <property type="project" value="InterPro"/>
</dbReference>
<gene>
    <name evidence="6" type="primary">pamO</name>
    <name evidence="6" type="ORF">KPC_1993</name>
</gene>
<protein>
    <submittedName>
        <fullName evidence="6">Phenylacetone monooxygenase</fullName>
        <ecNumber evidence="6">1.14.13.92</ecNumber>
    </submittedName>
</protein>
<dbReference type="InterPro" id="IPR050346">
    <property type="entry name" value="FMO-like"/>
</dbReference>
<dbReference type="SUPFAM" id="SSF51905">
    <property type="entry name" value="FAD/NAD(P)-binding domain"/>
    <property type="match status" value="2"/>
</dbReference>
<evidence type="ECO:0000313" key="7">
    <source>
        <dbReference type="Proteomes" id="UP000245974"/>
    </source>
</evidence>
<dbReference type="AlphaFoldDB" id="A0A2U3MZK5"/>
<dbReference type="EMBL" id="OOGT01000083">
    <property type="protein sequence ID" value="SPL70815.1"/>
    <property type="molecule type" value="Genomic_DNA"/>
</dbReference>
<dbReference type="Proteomes" id="UP000245974">
    <property type="component" value="Unassembled WGS sequence"/>
</dbReference>
<organism evidence="6 7">
    <name type="scientific">Acinetobacter stercoris</name>
    <dbReference type="NCBI Taxonomy" id="2126983"/>
    <lineage>
        <taxon>Bacteria</taxon>
        <taxon>Pseudomonadati</taxon>
        <taxon>Pseudomonadota</taxon>
        <taxon>Gammaproteobacteria</taxon>
        <taxon>Moraxellales</taxon>
        <taxon>Moraxellaceae</taxon>
        <taxon>Acinetobacter</taxon>
    </lineage>
</organism>
<evidence type="ECO:0000256" key="3">
    <source>
        <dbReference type="ARBA" id="ARBA00022827"/>
    </source>
</evidence>
<sequence>MKTICIIGAGPSGITAAKNCKEHNLAFDVFEKNDKVGGNWVFNSKTGHSSVYENTHIISSKTMSEYEDYPMPEYYPDYPRHDQLQLYFENYAKYFGVYDQIKFNHQIMQVVKQTDGKWSVHYIDDQDQEHTKQYDYLMVANGHHWMPKYPEYSGKFTGKWMHSHDFKGVNDEWRNQKILVIGAGNSGCDVSVESARVSKNVYISMRSPQWFVPKFMFGQPADILVKALEKLPAKVRQSILTKTVKAFTGKYSDYGLPENTKPMLTQHPTANSDFIDYVRHGKIKPKPAIKRLNGRYVEFIDGSIEEFDIICCCTGFWTVFPFFDKDFLDFQYVEKIPLYKKMMHAEHDNLYFIGLFQPLGCIWPLSDYQAKLACQEIIGRYKRPENMAQAIQHEIEHPHHNFDGGQRHAVEVDYNDFRAELVAELKKAGIHIPERKPKLNLRQFVGTLLTA</sequence>
<dbReference type="Pfam" id="PF00743">
    <property type="entry name" value="FMO-like"/>
    <property type="match status" value="1"/>
</dbReference>
<dbReference type="PANTHER" id="PTHR23023">
    <property type="entry name" value="DIMETHYLANILINE MONOOXYGENASE"/>
    <property type="match status" value="1"/>
</dbReference>
<proteinExistence type="inferred from homology"/>
<dbReference type="InterPro" id="IPR020946">
    <property type="entry name" value="Flavin_mOase-like"/>
</dbReference>
<dbReference type="GO" id="GO:0004499">
    <property type="term" value="F:N,N-dimethylaniline monooxygenase activity"/>
    <property type="evidence" value="ECO:0007669"/>
    <property type="project" value="InterPro"/>
</dbReference>
<dbReference type="PRINTS" id="PR00370">
    <property type="entry name" value="FMOXYGENASE"/>
</dbReference>